<evidence type="ECO:0000313" key="2">
    <source>
        <dbReference type="EMBL" id="KAF8875083.1"/>
    </source>
</evidence>
<keyword evidence="3" id="KW-1185">Reference proteome</keyword>
<organism evidence="2 3">
    <name type="scientific">Gymnopilus junonius</name>
    <name type="common">Spectacular rustgill mushroom</name>
    <name type="synonym">Gymnopilus spectabilis subsp. junonius</name>
    <dbReference type="NCBI Taxonomy" id="109634"/>
    <lineage>
        <taxon>Eukaryota</taxon>
        <taxon>Fungi</taxon>
        <taxon>Dikarya</taxon>
        <taxon>Basidiomycota</taxon>
        <taxon>Agaricomycotina</taxon>
        <taxon>Agaricomycetes</taxon>
        <taxon>Agaricomycetidae</taxon>
        <taxon>Agaricales</taxon>
        <taxon>Agaricineae</taxon>
        <taxon>Hymenogastraceae</taxon>
        <taxon>Gymnopilus</taxon>
    </lineage>
</organism>
<dbReference type="Proteomes" id="UP000724874">
    <property type="component" value="Unassembled WGS sequence"/>
</dbReference>
<reference evidence="2" key="1">
    <citation type="submission" date="2020-11" db="EMBL/GenBank/DDBJ databases">
        <authorList>
            <consortium name="DOE Joint Genome Institute"/>
            <person name="Ahrendt S."/>
            <person name="Riley R."/>
            <person name="Andreopoulos W."/>
            <person name="LaButti K."/>
            <person name="Pangilinan J."/>
            <person name="Ruiz-duenas F.J."/>
            <person name="Barrasa J.M."/>
            <person name="Sanchez-Garcia M."/>
            <person name="Camarero S."/>
            <person name="Miyauchi S."/>
            <person name="Serrano A."/>
            <person name="Linde D."/>
            <person name="Babiker R."/>
            <person name="Drula E."/>
            <person name="Ayuso-Fernandez I."/>
            <person name="Pacheco R."/>
            <person name="Padilla G."/>
            <person name="Ferreira P."/>
            <person name="Barriuso J."/>
            <person name="Kellner H."/>
            <person name="Castanera R."/>
            <person name="Alfaro M."/>
            <person name="Ramirez L."/>
            <person name="Pisabarro A.G."/>
            <person name="Kuo A."/>
            <person name="Tritt A."/>
            <person name="Lipzen A."/>
            <person name="He G."/>
            <person name="Yan M."/>
            <person name="Ng V."/>
            <person name="Cullen D."/>
            <person name="Martin F."/>
            <person name="Rosso M.-N."/>
            <person name="Henrissat B."/>
            <person name="Hibbett D."/>
            <person name="Martinez A.T."/>
            <person name="Grigoriev I.V."/>
        </authorList>
    </citation>
    <scope>NUCLEOTIDE SEQUENCE</scope>
    <source>
        <strain evidence="2">AH 44721</strain>
    </source>
</reference>
<gene>
    <name evidence="2" type="ORF">CPB84DRAFT_554465</name>
</gene>
<name>A0A9P5N9C2_GYMJU</name>
<keyword evidence="1" id="KW-0732">Signal</keyword>
<proteinExistence type="predicted"/>
<feature type="signal peptide" evidence="1">
    <location>
        <begin position="1"/>
        <end position="25"/>
    </location>
</feature>
<protein>
    <submittedName>
        <fullName evidence="2">Uncharacterized protein</fullName>
    </submittedName>
</protein>
<sequence length="143" mass="16066">MRSSYGRWTWSEGFVVLVFLPLGDRLGPSTMSAVTMIPVLRSQRSSARPASVMRPQHAYVDMTYEVGDYGMSSSFPLFKEHEYTSHPTIADFIGLASTDPNPMMILPYNGNENVNALLVRHHNADVFHLLLRPLFTVTSGVYK</sequence>
<feature type="chain" id="PRO_5040282423" evidence="1">
    <location>
        <begin position="26"/>
        <end position="143"/>
    </location>
</feature>
<comment type="caution">
    <text evidence="2">The sequence shown here is derived from an EMBL/GenBank/DDBJ whole genome shotgun (WGS) entry which is preliminary data.</text>
</comment>
<dbReference type="AlphaFoldDB" id="A0A9P5N9C2"/>
<dbReference type="EMBL" id="JADNYJ010000202">
    <property type="protein sequence ID" value="KAF8875083.1"/>
    <property type="molecule type" value="Genomic_DNA"/>
</dbReference>
<evidence type="ECO:0000256" key="1">
    <source>
        <dbReference type="SAM" id="SignalP"/>
    </source>
</evidence>
<accession>A0A9P5N9C2</accession>
<evidence type="ECO:0000313" key="3">
    <source>
        <dbReference type="Proteomes" id="UP000724874"/>
    </source>
</evidence>